<feature type="compositionally biased region" description="Polar residues" evidence="1">
    <location>
        <begin position="85"/>
        <end position="96"/>
    </location>
</feature>
<proteinExistence type="predicted"/>
<sequence length="198" mass="22675">MRKQLRADAQRIRREWQREMDKTQFWSKPKFAEDPRFKPLLTLIHSIDDRDSLRRADAQSQLDGAARWLRGKHDASNAWLDKRPSSPTEQLSTLSLSDAERPDVAARPYPTRTSSLAPPSPAAWTERPMSRGRSLNTVPQARDGPLGRDMLKRRSNSVDGAAELELARSPSRLEKVLGRRRSKSRPRRVEGSQRMVLD</sequence>
<feature type="compositionally biased region" description="Basic and acidic residues" evidence="1">
    <location>
        <begin position="187"/>
        <end position="198"/>
    </location>
</feature>
<accession>A0A1Y2G1G3</accession>
<dbReference type="InParanoid" id="A0A1Y2G1G3"/>
<comment type="caution">
    <text evidence="2">The sequence shown here is derived from an EMBL/GenBank/DDBJ whole genome shotgun (WGS) entry which is preliminary data.</text>
</comment>
<keyword evidence="3" id="KW-1185">Reference proteome</keyword>
<evidence type="ECO:0000256" key="1">
    <source>
        <dbReference type="SAM" id="MobiDB-lite"/>
    </source>
</evidence>
<dbReference type="AlphaFoldDB" id="A0A1Y2G1G3"/>
<evidence type="ECO:0000313" key="3">
    <source>
        <dbReference type="Proteomes" id="UP000193467"/>
    </source>
</evidence>
<gene>
    <name evidence="2" type="ORF">BCR35DRAFT_300515</name>
</gene>
<reference evidence="2 3" key="1">
    <citation type="submission" date="2016-07" db="EMBL/GenBank/DDBJ databases">
        <title>Pervasive Adenine N6-methylation of Active Genes in Fungi.</title>
        <authorList>
            <consortium name="DOE Joint Genome Institute"/>
            <person name="Mondo S.J."/>
            <person name="Dannebaum R.O."/>
            <person name="Kuo R.C."/>
            <person name="Labutti K."/>
            <person name="Haridas S."/>
            <person name="Kuo A."/>
            <person name="Salamov A."/>
            <person name="Ahrendt S.R."/>
            <person name="Lipzen A."/>
            <person name="Sullivan W."/>
            <person name="Andreopoulos W.B."/>
            <person name="Clum A."/>
            <person name="Lindquist E."/>
            <person name="Daum C."/>
            <person name="Ramamoorthy G.K."/>
            <person name="Gryganskyi A."/>
            <person name="Culley D."/>
            <person name="Magnuson J.K."/>
            <person name="James T.Y."/>
            <person name="O'Malley M.A."/>
            <person name="Stajich J.E."/>
            <person name="Spatafora J.W."/>
            <person name="Visel A."/>
            <person name="Grigoriev I.V."/>
        </authorList>
    </citation>
    <scope>NUCLEOTIDE SEQUENCE [LARGE SCALE GENOMIC DNA]</scope>
    <source>
        <strain evidence="2 3">62-1032</strain>
    </source>
</reference>
<dbReference type="EMBL" id="MCGR01000006">
    <property type="protein sequence ID" value="ORY89361.1"/>
    <property type="molecule type" value="Genomic_DNA"/>
</dbReference>
<protein>
    <submittedName>
        <fullName evidence="2">Uncharacterized protein</fullName>
    </submittedName>
</protein>
<evidence type="ECO:0000313" key="2">
    <source>
        <dbReference type="EMBL" id="ORY89361.1"/>
    </source>
</evidence>
<dbReference type="Proteomes" id="UP000193467">
    <property type="component" value="Unassembled WGS sequence"/>
</dbReference>
<name>A0A1Y2G1G3_9BASI</name>
<feature type="region of interest" description="Disordered" evidence="1">
    <location>
        <begin position="77"/>
        <end position="198"/>
    </location>
</feature>
<organism evidence="2 3">
    <name type="scientific">Leucosporidium creatinivorum</name>
    <dbReference type="NCBI Taxonomy" id="106004"/>
    <lineage>
        <taxon>Eukaryota</taxon>
        <taxon>Fungi</taxon>
        <taxon>Dikarya</taxon>
        <taxon>Basidiomycota</taxon>
        <taxon>Pucciniomycotina</taxon>
        <taxon>Microbotryomycetes</taxon>
        <taxon>Leucosporidiales</taxon>
        <taxon>Leucosporidium</taxon>
    </lineage>
</organism>